<reference evidence="7" key="3">
    <citation type="submission" date="2025-09" db="UniProtKB">
        <authorList>
            <consortium name="Ensembl"/>
        </authorList>
    </citation>
    <scope>IDENTIFICATION</scope>
</reference>
<accession>A0A3P8TUJ5</accession>
<evidence type="ECO:0008006" key="9">
    <source>
        <dbReference type="Google" id="ProtNLM"/>
    </source>
</evidence>
<organism evidence="7 8">
    <name type="scientific">Amphiprion percula</name>
    <name type="common">Orange clownfish</name>
    <name type="synonym">Lutjanus percula</name>
    <dbReference type="NCBI Taxonomy" id="161767"/>
    <lineage>
        <taxon>Eukaryota</taxon>
        <taxon>Metazoa</taxon>
        <taxon>Chordata</taxon>
        <taxon>Craniata</taxon>
        <taxon>Vertebrata</taxon>
        <taxon>Euteleostomi</taxon>
        <taxon>Actinopterygii</taxon>
        <taxon>Neopterygii</taxon>
        <taxon>Teleostei</taxon>
        <taxon>Neoteleostei</taxon>
        <taxon>Acanthomorphata</taxon>
        <taxon>Ovalentaria</taxon>
        <taxon>Pomacentridae</taxon>
        <taxon>Amphiprion</taxon>
    </lineage>
</organism>
<evidence type="ECO:0000313" key="8">
    <source>
        <dbReference type="Proteomes" id="UP000265080"/>
    </source>
</evidence>
<dbReference type="AlphaFoldDB" id="A0A3P8TUJ5"/>
<evidence type="ECO:0000256" key="6">
    <source>
        <dbReference type="SAM" id="SignalP"/>
    </source>
</evidence>
<dbReference type="PANTHER" id="PTHR11967:SF2">
    <property type="entry name" value="ALPHA-1-ACID GLYCOPROTEIN 1"/>
    <property type="match status" value="1"/>
</dbReference>
<dbReference type="SUPFAM" id="SSF50814">
    <property type="entry name" value="Lipocalins"/>
    <property type="match status" value="1"/>
</dbReference>
<dbReference type="CDD" id="cd19415">
    <property type="entry name" value="lipocalin_ApoM_AGP"/>
    <property type="match status" value="1"/>
</dbReference>
<dbReference type="Proteomes" id="UP000265080">
    <property type="component" value="Chromosome 5"/>
</dbReference>
<keyword evidence="5" id="KW-1133">Transmembrane helix</keyword>
<evidence type="ECO:0000313" key="7">
    <source>
        <dbReference type="Ensembl" id="ENSAPEP00000026808.1"/>
    </source>
</evidence>
<name>A0A3P8TUJ5_AMPPE</name>
<keyword evidence="2" id="KW-0964">Secreted</keyword>
<comment type="subcellular location">
    <subcellularLocation>
        <location evidence="1">Secreted</location>
    </subcellularLocation>
</comment>
<feature type="chain" id="PRO_5017982245" description="Apolipoprotein M" evidence="6">
    <location>
        <begin position="28"/>
        <end position="285"/>
    </location>
</feature>
<evidence type="ECO:0000256" key="2">
    <source>
        <dbReference type="ARBA" id="ARBA00022525"/>
    </source>
</evidence>
<dbReference type="GeneTree" id="ENSGT00510000050125"/>
<evidence type="ECO:0000256" key="4">
    <source>
        <dbReference type="ARBA" id="ARBA00023180"/>
    </source>
</evidence>
<reference evidence="7" key="2">
    <citation type="submission" date="2025-08" db="UniProtKB">
        <authorList>
            <consortium name="Ensembl"/>
        </authorList>
    </citation>
    <scope>IDENTIFICATION</scope>
</reference>
<feature type="signal peptide" evidence="6">
    <location>
        <begin position="1"/>
        <end position="27"/>
    </location>
</feature>
<keyword evidence="5" id="KW-0812">Transmembrane</keyword>
<evidence type="ECO:0000256" key="3">
    <source>
        <dbReference type="ARBA" id="ARBA00022729"/>
    </source>
</evidence>
<keyword evidence="4" id="KW-0325">Glycoprotein</keyword>
<dbReference type="PANTHER" id="PTHR11967">
    <property type="entry name" value="ALPHA-1-ACID GLYCOPROTEIN"/>
    <property type="match status" value="1"/>
</dbReference>
<keyword evidence="3 6" id="KW-0732">Signal</keyword>
<reference evidence="7 8" key="1">
    <citation type="submission" date="2018-03" db="EMBL/GenBank/DDBJ databases">
        <title>Finding Nemo's genes: A chromosome-scale reference assembly of the genome of the orange clownfish Amphiprion percula.</title>
        <authorList>
            <person name="Lehmann R."/>
        </authorList>
    </citation>
    <scope>NUCLEOTIDE SEQUENCE</scope>
</reference>
<dbReference type="OMA" id="CPYESEA"/>
<evidence type="ECO:0000256" key="5">
    <source>
        <dbReference type="SAM" id="Phobius"/>
    </source>
</evidence>
<proteinExistence type="predicted"/>
<evidence type="ECO:0000256" key="1">
    <source>
        <dbReference type="ARBA" id="ARBA00004613"/>
    </source>
</evidence>
<dbReference type="Gene3D" id="2.40.128.20">
    <property type="match status" value="1"/>
</dbReference>
<dbReference type="GO" id="GO:0005576">
    <property type="term" value="C:extracellular region"/>
    <property type="evidence" value="ECO:0007669"/>
    <property type="project" value="UniProtKB-SubCell"/>
</dbReference>
<dbReference type="InterPro" id="IPR012674">
    <property type="entry name" value="Calycin"/>
</dbReference>
<feature type="transmembrane region" description="Helical" evidence="5">
    <location>
        <begin position="77"/>
        <end position="99"/>
    </location>
</feature>
<dbReference type="Ensembl" id="ENSAPET00000027522.1">
    <property type="protein sequence ID" value="ENSAPEP00000026808.1"/>
    <property type="gene ID" value="ENSAPEG00000019036.1"/>
</dbReference>
<sequence length="285" mass="31630">MANLWKSAKNAWSLLLSLQRFILIIITQPHRYTTPLSLTSISPPSPDLTQCLSHLTFSLHSSLPAGQHFCQSCFCCGIQLTVIWLLIMSVQFCLALLALSSLTAASDPGCEELLKILEDRSKLHGKWIYYAGVSATEGINYLKSIQSSWIELSPIPDSDDMTLRYGDKIRDGKCVYGSVNATFSGNSTAVTFYYNSTTHEHVGKHLVTCPDCILWTDNSVGSGETKRGRNIYIFTKSGTLDASQLEVFKKQAQCLDFPTDIHFGENKDLCPDEKEAATDVTKENQ</sequence>
<protein>
    <recommendedName>
        <fullName evidence="9">Apolipoprotein M</fullName>
    </recommendedName>
</protein>
<keyword evidence="5" id="KW-0472">Membrane</keyword>
<keyword evidence="8" id="KW-1185">Reference proteome</keyword>